<dbReference type="Proteomes" id="UP000031967">
    <property type="component" value="Unassembled WGS sequence"/>
</dbReference>
<accession>A0ABR5AE69</accession>
<evidence type="ECO:0000313" key="6">
    <source>
        <dbReference type="Proteomes" id="UP000031967"/>
    </source>
</evidence>
<feature type="modified residue" description="4-aspartylphosphate" evidence="3">
    <location>
        <position position="26"/>
    </location>
</feature>
<dbReference type="SUPFAM" id="SSF52172">
    <property type="entry name" value="CheY-like"/>
    <property type="match status" value="1"/>
</dbReference>
<feature type="domain" description="Response regulatory" evidence="4">
    <location>
        <begin position="1"/>
        <end position="66"/>
    </location>
</feature>
<evidence type="ECO:0000256" key="3">
    <source>
        <dbReference type="PROSITE-ProRule" id="PRU00169"/>
    </source>
</evidence>
<evidence type="ECO:0000256" key="1">
    <source>
        <dbReference type="ARBA" id="ARBA00022553"/>
    </source>
</evidence>
<gene>
    <name evidence="5" type="ORF">SD70_20660</name>
</gene>
<evidence type="ECO:0000313" key="5">
    <source>
        <dbReference type="EMBL" id="KIL39339.1"/>
    </source>
</evidence>
<dbReference type="PANTHER" id="PTHR45339">
    <property type="entry name" value="HYBRID SIGNAL TRANSDUCTION HISTIDINE KINASE J"/>
    <property type="match status" value="1"/>
</dbReference>
<proteinExistence type="predicted"/>
<name>A0ABR5AE69_9BACL</name>
<organism evidence="5 6">
    <name type="scientific">Gordoniibacillus kamchatkensis</name>
    <dbReference type="NCBI Taxonomy" id="1590651"/>
    <lineage>
        <taxon>Bacteria</taxon>
        <taxon>Bacillati</taxon>
        <taxon>Bacillota</taxon>
        <taxon>Bacilli</taxon>
        <taxon>Bacillales</taxon>
        <taxon>Paenibacillaceae</taxon>
        <taxon>Gordoniibacillus</taxon>
    </lineage>
</organism>
<keyword evidence="1 3" id="KW-0597">Phosphoprotein</keyword>
<keyword evidence="6" id="KW-1185">Reference proteome</keyword>
<dbReference type="EMBL" id="JXAK01000039">
    <property type="protein sequence ID" value="KIL39339.1"/>
    <property type="molecule type" value="Genomic_DNA"/>
</dbReference>
<dbReference type="CDD" id="cd17546">
    <property type="entry name" value="REC_hyHK_CKI1_RcsC-like"/>
    <property type="match status" value="1"/>
</dbReference>
<keyword evidence="2" id="KW-0902">Two-component regulatory system</keyword>
<dbReference type="PROSITE" id="PS50110">
    <property type="entry name" value="RESPONSE_REGULATORY"/>
    <property type="match status" value="1"/>
</dbReference>
<dbReference type="InterPro" id="IPR011006">
    <property type="entry name" value="CheY-like_superfamily"/>
</dbReference>
<dbReference type="Gene3D" id="3.40.50.2300">
    <property type="match status" value="1"/>
</dbReference>
<dbReference type="InterPro" id="IPR001789">
    <property type="entry name" value="Sig_transdc_resp-reg_receiver"/>
</dbReference>
<sequence>MAKIVVTGLQAVDAALEKDFDIIFMDIRMPEMDGIQATKHILLNCANRKKPYIIAITAFSNYHDRF</sequence>
<protein>
    <recommendedName>
        <fullName evidence="4">Response regulatory domain-containing protein</fullName>
    </recommendedName>
</protein>
<comment type="caution">
    <text evidence="5">The sequence shown here is derived from an EMBL/GenBank/DDBJ whole genome shotgun (WGS) entry which is preliminary data.</text>
</comment>
<dbReference type="PANTHER" id="PTHR45339:SF1">
    <property type="entry name" value="HYBRID SIGNAL TRANSDUCTION HISTIDINE KINASE J"/>
    <property type="match status" value="1"/>
</dbReference>
<evidence type="ECO:0000256" key="2">
    <source>
        <dbReference type="ARBA" id="ARBA00023012"/>
    </source>
</evidence>
<dbReference type="Pfam" id="PF00072">
    <property type="entry name" value="Response_reg"/>
    <property type="match status" value="1"/>
</dbReference>
<reference evidence="5 6" key="1">
    <citation type="submission" date="2014-12" db="EMBL/GenBank/DDBJ databases">
        <title>Draft genome sequence of Paenibacillus kamchatkensis strain B-2647.</title>
        <authorList>
            <person name="Karlyshev A.V."/>
            <person name="Kudryashova E.B."/>
        </authorList>
    </citation>
    <scope>NUCLEOTIDE SEQUENCE [LARGE SCALE GENOMIC DNA]</scope>
    <source>
        <strain evidence="5 6">VKM B-2647</strain>
    </source>
</reference>
<evidence type="ECO:0000259" key="4">
    <source>
        <dbReference type="PROSITE" id="PS50110"/>
    </source>
</evidence>